<proteinExistence type="predicted"/>
<accession>A0A6J7WG05</accession>
<dbReference type="EMBL" id="LR798240">
    <property type="protein sequence ID" value="CAB5214290.1"/>
    <property type="molecule type" value="Genomic_DNA"/>
</dbReference>
<gene>
    <name evidence="1" type="ORF">UFOVP193_52</name>
</gene>
<organism evidence="1">
    <name type="scientific">uncultured Caudovirales phage</name>
    <dbReference type="NCBI Taxonomy" id="2100421"/>
    <lineage>
        <taxon>Viruses</taxon>
        <taxon>Duplodnaviria</taxon>
        <taxon>Heunggongvirae</taxon>
        <taxon>Uroviricota</taxon>
        <taxon>Caudoviricetes</taxon>
        <taxon>Peduoviridae</taxon>
        <taxon>Maltschvirus</taxon>
        <taxon>Maltschvirus maltsch</taxon>
    </lineage>
</organism>
<reference evidence="1" key="1">
    <citation type="submission" date="2020-05" db="EMBL/GenBank/DDBJ databases">
        <authorList>
            <person name="Chiriac C."/>
            <person name="Salcher M."/>
            <person name="Ghai R."/>
            <person name="Kavagutti S V."/>
        </authorList>
    </citation>
    <scope>NUCLEOTIDE SEQUENCE</scope>
</reference>
<name>A0A6J7WG05_9CAUD</name>
<evidence type="ECO:0000313" key="1">
    <source>
        <dbReference type="EMBL" id="CAB5214290.1"/>
    </source>
</evidence>
<sequence>MLKSKHSGWTWELKRTPFGGGGGGFISAITDPISSALGTDGGGGGILGGLASIDPGPAIGQGLAEVDKTVNRELPGGWTLPAIITAAVVAPELAPLLAEEGAAAGIEAGVGQDAFWQAIASGSTGSEATGMGLAAQNAGVALSPEMIAYANASADPIGSINAIAGLTPEEFASYTQIIGGPTQAAGLTAGEDLAQLMASHPNLTAAQLEDIMAINYGTDPMLSADAANLAAQGYDANTINQVLGYSYNPTELAGTGIDAVAADSAAGLNAKDVLQNLSRAKQLANLLGSAGSAIKAAKMPTQQQWQKQSGINAVQATPEQFGGLYEMNKSPFTFQNPMASALAGGKQPGVYDVSGVQGTTLNTDQQNKIYSSLLRS</sequence>
<protein>
    <submittedName>
        <fullName evidence="1">Uncharacterized protein</fullName>
    </submittedName>
</protein>